<gene>
    <name evidence="2" type="ORF">A3F94_00995</name>
</gene>
<dbReference type="InterPro" id="IPR013783">
    <property type="entry name" value="Ig-like_fold"/>
</dbReference>
<accession>A0A1G2HGY7</accession>
<sequence length="506" mass="52949">MLIINKVANNTLILAGGQTVFTITVTNVGNGVANNLNLVDYLPVGFNVNGNSTITWTKSSLNPGQTWTNTFIAQSSSSLANGSYVNTATVSASNHGSVSDTATVVVNNPPTTPTNPVLIINKVANNTLILAGGQTVFTITVTNVGNGVANNLNLVDYLPVGFNVNGNSTITWTKSSLNPGQTWTNTFIAQSSSSLANGSYVNTATVSASNHGSVSDTATVVVNNPPTTPTNPVLTINKVANNASTNANSNVSYFVSVTNFGNATAINVTLTDILPSGFTHTTNSSNMRTWSLGNLVPNETKNVNYTAFVASGVVNGFYTNTATASASNHGSVSDTAIVQVTGSILGEQSDPKLVIEKTANRKTINPGGTVTYTITVKNFGDADAVSLTLKDVFPDYFSQVNTGLTSLTWTNPILVKNGGVWQVSYTAVVGNSAPQADYMNTATVWAGNHSGQVKDDYTVGVRKGTVLGDTGVGPLQILFWFSSALIFGVATYQIRKKYILAPGEQN</sequence>
<reference evidence="2 3" key="1">
    <citation type="journal article" date="2016" name="Nat. Commun.">
        <title>Thousands of microbial genomes shed light on interconnected biogeochemical processes in an aquifer system.</title>
        <authorList>
            <person name="Anantharaman K."/>
            <person name="Brown C.T."/>
            <person name="Hug L.A."/>
            <person name="Sharon I."/>
            <person name="Castelle C.J."/>
            <person name="Probst A.J."/>
            <person name="Thomas B.C."/>
            <person name="Singh A."/>
            <person name="Wilkins M.J."/>
            <person name="Karaoz U."/>
            <person name="Brodie E.L."/>
            <person name="Williams K.H."/>
            <person name="Hubbard S.S."/>
            <person name="Banfield J.F."/>
        </authorList>
    </citation>
    <scope>NUCLEOTIDE SEQUENCE [LARGE SCALE GENOMIC DNA]</scope>
</reference>
<feature type="domain" description="DUF11" evidence="1">
    <location>
        <begin position="2"/>
        <end position="95"/>
    </location>
</feature>
<evidence type="ECO:0000313" key="3">
    <source>
        <dbReference type="Proteomes" id="UP000176770"/>
    </source>
</evidence>
<dbReference type="Gene3D" id="2.60.40.10">
    <property type="entry name" value="Immunoglobulins"/>
    <property type="match status" value="3"/>
</dbReference>
<dbReference type="AlphaFoldDB" id="A0A1G2HGY7"/>
<dbReference type="STRING" id="1802165.A3F94_00995"/>
<dbReference type="PANTHER" id="PTHR34819">
    <property type="entry name" value="LARGE CYSTEINE-RICH PERIPLASMIC PROTEIN OMCB"/>
    <property type="match status" value="1"/>
</dbReference>
<dbReference type="PANTHER" id="PTHR34819:SF3">
    <property type="entry name" value="CELL SURFACE PROTEIN"/>
    <property type="match status" value="1"/>
</dbReference>
<protein>
    <recommendedName>
        <fullName evidence="1">DUF11 domain-containing protein</fullName>
    </recommendedName>
</protein>
<evidence type="ECO:0000259" key="1">
    <source>
        <dbReference type="Pfam" id="PF01345"/>
    </source>
</evidence>
<organism evidence="2 3">
    <name type="scientific">Candidatus Spechtbacteria bacterium RIFCSPLOWO2_12_FULL_38_22</name>
    <dbReference type="NCBI Taxonomy" id="1802165"/>
    <lineage>
        <taxon>Bacteria</taxon>
        <taxon>Candidatus Spechtiibacteriota</taxon>
    </lineage>
</organism>
<feature type="domain" description="DUF11" evidence="1">
    <location>
        <begin position="353"/>
        <end position="446"/>
    </location>
</feature>
<comment type="caution">
    <text evidence="2">The sequence shown here is derived from an EMBL/GenBank/DDBJ whole genome shotgun (WGS) entry which is preliminary data.</text>
</comment>
<dbReference type="Proteomes" id="UP000176770">
    <property type="component" value="Unassembled WGS sequence"/>
</dbReference>
<evidence type="ECO:0000313" key="2">
    <source>
        <dbReference type="EMBL" id="OGZ61756.1"/>
    </source>
</evidence>
<dbReference type="InterPro" id="IPR001434">
    <property type="entry name" value="OmcB-like_DUF11"/>
</dbReference>
<dbReference type="Pfam" id="PF01345">
    <property type="entry name" value="DUF11"/>
    <property type="match status" value="4"/>
</dbReference>
<dbReference type="InterPro" id="IPR047589">
    <property type="entry name" value="DUF11_rpt"/>
</dbReference>
<feature type="domain" description="DUF11" evidence="1">
    <location>
        <begin position="118"/>
        <end position="211"/>
    </location>
</feature>
<dbReference type="EMBL" id="MHOK01000017">
    <property type="protein sequence ID" value="OGZ61756.1"/>
    <property type="molecule type" value="Genomic_DNA"/>
</dbReference>
<proteinExistence type="predicted"/>
<name>A0A1G2HGY7_9BACT</name>
<dbReference type="NCBIfam" id="TIGR01451">
    <property type="entry name" value="B_ant_repeat"/>
    <property type="match status" value="2"/>
</dbReference>
<feature type="domain" description="DUF11" evidence="1">
    <location>
        <begin position="234"/>
        <end position="328"/>
    </location>
</feature>
<dbReference type="InterPro" id="IPR051172">
    <property type="entry name" value="Chlamydia_OmcB"/>
</dbReference>